<protein>
    <submittedName>
        <fullName evidence="1">Uncharacterized protein</fullName>
    </submittedName>
</protein>
<reference evidence="1" key="1">
    <citation type="submission" date="2014-09" db="EMBL/GenBank/DDBJ databases">
        <authorList>
            <person name="Magalhaes I.L.F."/>
            <person name="Oliveira U."/>
            <person name="Santos F.R."/>
            <person name="Vidigal T.H.D.A."/>
            <person name="Brescovit A.D."/>
            <person name="Santos A.J."/>
        </authorList>
    </citation>
    <scope>NUCLEOTIDE SEQUENCE</scope>
    <source>
        <tissue evidence="1">Shoot tissue taken approximately 20 cm above the soil surface</tissue>
    </source>
</reference>
<reference evidence="1" key="2">
    <citation type="journal article" date="2015" name="Data Brief">
        <title>Shoot transcriptome of the giant reed, Arundo donax.</title>
        <authorList>
            <person name="Barrero R.A."/>
            <person name="Guerrero F.D."/>
            <person name="Moolhuijzen P."/>
            <person name="Goolsby J.A."/>
            <person name="Tidwell J."/>
            <person name="Bellgard S.E."/>
            <person name="Bellgard M.I."/>
        </authorList>
    </citation>
    <scope>NUCLEOTIDE SEQUENCE</scope>
    <source>
        <tissue evidence="1">Shoot tissue taken approximately 20 cm above the soil surface</tissue>
    </source>
</reference>
<organism evidence="1">
    <name type="scientific">Arundo donax</name>
    <name type="common">Giant reed</name>
    <name type="synonym">Donax arundinaceus</name>
    <dbReference type="NCBI Taxonomy" id="35708"/>
    <lineage>
        <taxon>Eukaryota</taxon>
        <taxon>Viridiplantae</taxon>
        <taxon>Streptophyta</taxon>
        <taxon>Embryophyta</taxon>
        <taxon>Tracheophyta</taxon>
        <taxon>Spermatophyta</taxon>
        <taxon>Magnoliopsida</taxon>
        <taxon>Liliopsida</taxon>
        <taxon>Poales</taxon>
        <taxon>Poaceae</taxon>
        <taxon>PACMAD clade</taxon>
        <taxon>Arundinoideae</taxon>
        <taxon>Arundineae</taxon>
        <taxon>Arundo</taxon>
    </lineage>
</organism>
<dbReference type="AlphaFoldDB" id="A0A0A8YRC9"/>
<sequence length="130" mass="15031">MPEIPIEKAAINHRLLKWICYIWFCLHDELPFAAPCSKYILGRPKLIMVLAICLTTVGRGKEVRASCIVSFQELLHFLNKGRQMQNSSNIFGVWAFRYSRTMAGPYADLQRDLCFNCMWLSQKQVQLSVC</sequence>
<name>A0A0A8YRC9_ARUDO</name>
<proteinExistence type="predicted"/>
<accession>A0A0A8YRC9</accession>
<dbReference type="EMBL" id="GBRH01268456">
    <property type="protein sequence ID" value="JAD29439.1"/>
    <property type="molecule type" value="Transcribed_RNA"/>
</dbReference>
<evidence type="ECO:0000313" key="1">
    <source>
        <dbReference type="EMBL" id="JAD29439.1"/>
    </source>
</evidence>